<accession>A0A3P7YXG3</accession>
<gene>
    <name evidence="1" type="ORF">HPBE_LOCUS12745</name>
</gene>
<evidence type="ECO:0000313" key="3">
    <source>
        <dbReference type="WBParaSite" id="HPBE_0001274401-mRNA-1"/>
    </source>
</evidence>
<dbReference type="EMBL" id="UZAH01027621">
    <property type="protein sequence ID" value="VDO93436.1"/>
    <property type="molecule type" value="Genomic_DNA"/>
</dbReference>
<dbReference type="OrthoDB" id="5846691at2759"/>
<accession>A0A183FWE1</accession>
<dbReference type="WBParaSite" id="HPBE_0001274401-mRNA-1">
    <property type="protein sequence ID" value="HPBE_0001274401-mRNA-1"/>
    <property type="gene ID" value="HPBE_0001274401"/>
</dbReference>
<reference evidence="3" key="2">
    <citation type="submission" date="2019-09" db="UniProtKB">
        <authorList>
            <consortium name="WormBaseParasite"/>
        </authorList>
    </citation>
    <scope>IDENTIFICATION</scope>
</reference>
<evidence type="ECO:0000313" key="1">
    <source>
        <dbReference type="EMBL" id="VDO93436.1"/>
    </source>
</evidence>
<evidence type="ECO:0000313" key="2">
    <source>
        <dbReference type="Proteomes" id="UP000050761"/>
    </source>
</evidence>
<dbReference type="AlphaFoldDB" id="A0A183FWE1"/>
<proteinExistence type="predicted"/>
<reference evidence="1 2" key="1">
    <citation type="submission" date="2018-11" db="EMBL/GenBank/DDBJ databases">
        <authorList>
            <consortium name="Pathogen Informatics"/>
        </authorList>
    </citation>
    <scope>NUCLEOTIDE SEQUENCE [LARGE SCALE GENOMIC DNA]</scope>
</reference>
<name>A0A183FWE1_HELPZ</name>
<organism evidence="2 3">
    <name type="scientific">Heligmosomoides polygyrus</name>
    <name type="common">Parasitic roundworm</name>
    <dbReference type="NCBI Taxonomy" id="6339"/>
    <lineage>
        <taxon>Eukaryota</taxon>
        <taxon>Metazoa</taxon>
        <taxon>Ecdysozoa</taxon>
        <taxon>Nematoda</taxon>
        <taxon>Chromadorea</taxon>
        <taxon>Rhabditida</taxon>
        <taxon>Rhabditina</taxon>
        <taxon>Rhabditomorpha</taxon>
        <taxon>Strongyloidea</taxon>
        <taxon>Heligmosomidae</taxon>
        <taxon>Heligmosomoides</taxon>
    </lineage>
</organism>
<protein>
    <submittedName>
        <fullName evidence="3">ELM2 domain-containing protein</fullName>
    </submittedName>
</protein>
<dbReference type="Proteomes" id="UP000050761">
    <property type="component" value="Unassembled WGS sequence"/>
</dbReference>
<sequence length="214" mass="24983">SWVQIARHDAGSVRGHKCIREPPVEDIASASEDKENMVEDQFEKRKQAMQLERKPEEKPDPAERSWEVAVILRPHTVKYPNGSKEKEYMVIWKDWPWNDCWSLAPDCFDDGDKKLAAADTRERLISQMASYMQMKDRKSFEELFPKFHKRHDYTTALFRFAQIAINSSDHYAQDLEHGCCKYAEFCVYRTIGLLRSEIRGGEWWGAIAAVLKIP</sequence>
<keyword evidence="2" id="KW-1185">Reference proteome</keyword>